<keyword evidence="3" id="KW-1185">Reference proteome</keyword>
<organism evidence="2 3">
    <name type="scientific">Streptomyces catenulae</name>
    <dbReference type="NCBI Taxonomy" id="66875"/>
    <lineage>
        <taxon>Bacteria</taxon>
        <taxon>Bacillati</taxon>
        <taxon>Actinomycetota</taxon>
        <taxon>Actinomycetes</taxon>
        <taxon>Kitasatosporales</taxon>
        <taxon>Streptomycetaceae</taxon>
        <taxon>Streptomyces</taxon>
    </lineage>
</organism>
<reference evidence="2 3" key="1">
    <citation type="submission" date="2024-06" db="EMBL/GenBank/DDBJ databases">
        <title>The Natural Products Discovery Center: Release of the First 8490 Sequenced Strains for Exploring Actinobacteria Biosynthetic Diversity.</title>
        <authorList>
            <person name="Kalkreuter E."/>
            <person name="Kautsar S.A."/>
            <person name="Yang D."/>
            <person name="Bader C.D."/>
            <person name="Teijaro C.N."/>
            <person name="Fluegel L."/>
            <person name="Davis C.M."/>
            <person name="Simpson J.R."/>
            <person name="Lauterbach L."/>
            <person name="Steele A.D."/>
            <person name="Gui C."/>
            <person name="Meng S."/>
            <person name="Li G."/>
            <person name="Viehrig K."/>
            <person name="Ye F."/>
            <person name="Su P."/>
            <person name="Kiefer A.F."/>
            <person name="Nichols A."/>
            <person name="Cepeda A.J."/>
            <person name="Yan W."/>
            <person name="Fan B."/>
            <person name="Jiang Y."/>
            <person name="Adhikari A."/>
            <person name="Zheng C.-J."/>
            <person name="Schuster L."/>
            <person name="Cowan T.M."/>
            <person name="Smanski M.J."/>
            <person name="Chevrette M.G."/>
            <person name="De Carvalho L.P.S."/>
            <person name="Shen B."/>
        </authorList>
    </citation>
    <scope>NUCLEOTIDE SEQUENCE [LARGE SCALE GENOMIC DNA]</scope>
    <source>
        <strain evidence="2 3">NPDC033039</strain>
    </source>
</reference>
<proteinExistence type="predicted"/>
<evidence type="ECO:0000313" key="3">
    <source>
        <dbReference type="Proteomes" id="UP001550853"/>
    </source>
</evidence>
<feature type="signal peptide" evidence="1">
    <location>
        <begin position="1"/>
        <end position="27"/>
    </location>
</feature>
<protein>
    <submittedName>
        <fullName evidence="2">Uncharacterized protein</fullName>
    </submittedName>
</protein>
<sequence>MRKFQRTAVVAAGLLALSGITAGAAQAADLQTMETQGNYQTDCHTDQTQQELDRAVGHHVTIDHCEADGPGSMVIYYS</sequence>
<keyword evidence="1" id="KW-0732">Signal</keyword>
<dbReference type="Proteomes" id="UP001550853">
    <property type="component" value="Unassembled WGS sequence"/>
</dbReference>
<comment type="caution">
    <text evidence="2">The sequence shown here is derived from an EMBL/GenBank/DDBJ whole genome shotgun (WGS) entry which is preliminary data.</text>
</comment>
<gene>
    <name evidence="2" type="ORF">AB0E61_13575</name>
</gene>
<accession>A0ABV2YZE5</accession>
<dbReference type="EMBL" id="JBEZVI010000009">
    <property type="protein sequence ID" value="MEU3711114.1"/>
    <property type="molecule type" value="Genomic_DNA"/>
</dbReference>
<evidence type="ECO:0000313" key="2">
    <source>
        <dbReference type="EMBL" id="MEU3711114.1"/>
    </source>
</evidence>
<name>A0ABV2YZE5_9ACTN</name>
<dbReference type="RefSeq" id="WP_030283743.1">
    <property type="nucleotide sequence ID" value="NZ_JBEZVI010000009.1"/>
</dbReference>
<evidence type="ECO:0000256" key="1">
    <source>
        <dbReference type="SAM" id="SignalP"/>
    </source>
</evidence>
<feature type="chain" id="PRO_5046671662" evidence="1">
    <location>
        <begin position="28"/>
        <end position="78"/>
    </location>
</feature>